<dbReference type="Gene3D" id="6.10.340.10">
    <property type="match status" value="1"/>
</dbReference>
<dbReference type="RefSeq" id="WP_161261969.1">
    <property type="nucleotide sequence ID" value="NZ_JAFBDC010000016.1"/>
</dbReference>
<dbReference type="AlphaFoldDB" id="A0A845L9T1"/>
<organism evidence="2 3">
    <name type="scientific">Heliomicrobium gestii</name>
    <name type="common">Heliobacterium gestii</name>
    <dbReference type="NCBI Taxonomy" id="2699"/>
    <lineage>
        <taxon>Bacteria</taxon>
        <taxon>Bacillati</taxon>
        <taxon>Bacillota</taxon>
        <taxon>Clostridia</taxon>
        <taxon>Eubacteriales</taxon>
        <taxon>Heliobacteriaceae</taxon>
        <taxon>Heliomicrobium</taxon>
    </lineage>
</organism>
<gene>
    <name evidence="2" type="ORF">GTO89_10200</name>
</gene>
<comment type="caution">
    <text evidence="2">The sequence shown here is derived from an EMBL/GenBank/DDBJ whole genome shotgun (WGS) entry which is preliminary data.</text>
</comment>
<keyword evidence="1" id="KW-0812">Transmembrane</keyword>
<dbReference type="CDD" id="cd06225">
    <property type="entry name" value="HAMP"/>
    <property type="match status" value="1"/>
</dbReference>
<dbReference type="EMBL" id="WXEX01000007">
    <property type="protein sequence ID" value="MZP43412.1"/>
    <property type="molecule type" value="Genomic_DNA"/>
</dbReference>
<dbReference type="Proteomes" id="UP000471031">
    <property type="component" value="Unassembled WGS sequence"/>
</dbReference>
<protein>
    <recommendedName>
        <fullName evidence="4">HAMP domain-containing protein</fullName>
    </recommendedName>
</protein>
<evidence type="ECO:0000313" key="3">
    <source>
        <dbReference type="Proteomes" id="UP000471031"/>
    </source>
</evidence>
<evidence type="ECO:0008006" key="4">
    <source>
        <dbReference type="Google" id="ProtNLM"/>
    </source>
</evidence>
<keyword evidence="1" id="KW-1133">Transmembrane helix</keyword>
<dbReference type="SUPFAM" id="SSF158472">
    <property type="entry name" value="HAMP domain-like"/>
    <property type="match status" value="1"/>
</dbReference>
<name>A0A845L9T1_HELGE</name>
<proteinExistence type="predicted"/>
<accession>A0A845L9T1</accession>
<feature type="transmembrane region" description="Helical" evidence="1">
    <location>
        <begin position="6"/>
        <end position="28"/>
    </location>
</feature>
<evidence type="ECO:0000313" key="2">
    <source>
        <dbReference type="EMBL" id="MZP43412.1"/>
    </source>
</evidence>
<evidence type="ECO:0000256" key="1">
    <source>
        <dbReference type="SAM" id="Phobius"/>
    </source>
</evidence>
<keyword evidence="1" id="KW-0472">Membrane</keyword>
<sequence length="84" mass="9309">MQQKLALQIGIVLFVNLAVVFALTQLTYRPIVRLSKLSKALADGNLDILRDASLHTHDEIGDLQAAIKNNVSIIDMKKLIENVN</sequence>
<reference evidence="2 3" key="1">
    <citation type="submission" date="2020-01" db="EMBL/GenBank/DDBJ databases">
        <title>Whole genome sequence of Heliobacterium gestii DSM 11169.</title>
        <authorList>
            <person name="Kyndt J.A."/>
            <person name="Meyer T.E."/>
        </authorList>
    </citation>
    <scope>NUCLEOTIDE SEQUENCE [LARGE SCALE GENOMIC DNA]</scope>
    <source>
        <strain evidence="2 3">DSM 11169</strain>
    </source>
</reference>
<keyword evidence="3" id="KW-1185">Reference proteome</keyword>